<dbReference type="FunFam" id="3.40.50.300:FF:000849">
    <property type="entry name" value="ATP-dependent RNA helicase DBP5"/>
    <property type="match status" value="1"/>
</dbReference>
<dbReference type="EC" id="3.6.4.13" evidence="1"/>
<feature type="domain" description="DEAD-box RNA helicase Q" evidence="11">
    <location>
        <begin position="18"/>
        <end position="46"/>
    </location>
</feature>
<evidence type="ECO:0000256" key="5">
    <source>
        <dbReference type="ARBA" id="ARBA00022840"/>
    </source>
</evidence>
<evidence type="ECO:0000256" key="3">
    <source>
        <dbReference type="ARBA" id="ARBA00022801"/>
    </source>
</evidence>
<evidence type="ECO:0000256" key="2">
    <source>
        <dbReference type="ARBA" id="ARBA00022741"/>
    </source>
</evidence>
<evidence type="ECO:0000259" key="9">
    <source>
        <dbReference type="PROSITE" id="PS51192"/>
    </source>
</evidence>
<organism evidence="12">
    <name type="scientific">Klosneuvirus KNV1</name>
    <dbReference type="NCBI Taxonomy" id="1977640"/>
    <lineage>
        <taxon>Viruses</taxon>
        <taxon>Varidnaviria</taxon>
        <taxon>Bamfordvirae</taxon>
        <taxon>Nucleocytoviricota</taxon>
        <taxon>Megaviricetes</taxon>
        <taxon>Imitervirales</taxon>
        <taxon>Mimiviridae</taxon>
        <taxon>Klosneuvirinae</taxon>
        <taxon>Klosneuvirus</taxon>
    </lineage>
</organism>
<evidence type="ECO:0000256" key="7">
    <source>
        <dbReference type="ARBA" id="ARBA00047984"/>
    </source>
</evidence>
<keyword evidence="12" id="KW-0396">Initiation factor</keyword>
<feature type="domain" description="Helicase C-terminal" evidence="10">
    <location>
        <begin position="230"/>
        <end position="394"/>
    </location>
</feature>
<dbReference type="InterPro" id="IPR014014">
    <property type="entry name" value="RNA_helicase_DEAD_Q_motif"/>
</dbReference>
<feature type="short sequence motif" description="Q motif" evidence="8">
    <location>
        <begin position="18"/>
        <end position="46"/>
    </location>
</feature>
<evidence type="ECO:0000256" key="4">
    <source>
        <dbReference type="ARBA" id="ARBA00022806"/>
    </source>
</evidence>
<dbReference type="EMBL" id="KY684109">
    <property type="protein sequence ID" value="ARF11626.1"/>
    <property type="molecule type" value="Genomic_DNA"/>
</dbReference>
<keyword evidence="4" id="KW-0347">Helicase</keyword>
<dbReference type="InterPro" id="IPR011545">
    <property type="entry name" value="DEAD/DEAH_box_helicase_dom"/>
</dbReference>
<dbReference type="GO" id="GO:0003724">
    <property type="term" value="F:RNA helicase activity"/>
    <property type="evidence" value="ECO:0007669"/>
    <property type="project" value="UniProtKB-EC"/>
</dbReference>
<dbReference type="Pfam" id="PF00271">
    <property type="entry name" value="Helicase_C"/>
    <property type="match status" value="1"/>
</dbReference>
<dbReference type="SMART" id="SM00487">
    <property type="entry name" value="DEXDc"/>
    <property type="match status" value="1"/>
</dbReference>
<dbReference type="PROSITE" id="PS51194">
    <property type="entry name" value="HELICASE_CTER"/>
    <property type="match status" value="1"/>
</dbReference>
<gene>
    <name evidence="12" type="ORF">Klosneuvirus_2_62</name>
</gene>
<dbReference type="PROSITE" id="PS51195">
    <property type="entry name" value="Q_MOTIF"/>
    <property type="match status" value="1"/>
</dbReference>
<evidence type="ECO:0000313" key="12">
    <source>
        <dbReference type="EMBL" id="ARF11626.1"/>
    </source>
</evidence>
<dbReference type="GO" id="GO:0003723">
    <property type="term" value="F:RNA binding"/>
    <property type="evidence" value="ECO:0007669"/>
    <property type="project" value="UniProtKB-KW"/>
</dbReference>
<evidence type="ECO:0000256" key="6">
    <source>
        <dbReference type="ARBA" id="ARBA00022884"/>
    </source>
</evidence>
<dbReference type="PANTHER" id="PTHR47958">
    <property type="entry name" value="ATP-DEPENDENT RNA HELICASE DBP3"/>
    <property type="match status" value="1"/>
</dbReference>
<keyword evidence="12" id="KW-0648">Protein biosynthesis</keyword>
<dbReference type="SUPFAM" id="SSF52540">
    <property type="entry name" value="P-loop containing nucleoside triphosphate hydrolases"/>
    <property type="match status" value="1"/>
</dbReference>
<reference evidence="12" key="1">
    <citation type="journal article" date="2017" name="Science">
        <title>Giant viruses with an expanded complement of translation system components.</title>
        <authorList>
            <person name="Schulz F."/>
            <person name="Yutin N."/>
            <person name="Ivanova N.N."/>
            <person name="Ortega D.R."/>
            <person name="Lee T.K."/>
            <person name="Vierheilig J."/>
            <person name="Daims H."/>
            <person name="Horn M."/>
            <person name="Wagner M."/>
            <person name="Jensen G.J."/>
            <person name="Kyrpides N.C."/>
            <person name="Koonin E.V."/>
            <person name="Woyke T."/>
        </authorList>
    </citation>
    <scope>NUCLEOTIDE SEQUENCE</scope>
    <source>
        <strain evidence="12">KNV1</strain>
    </source>
</reference>
<dbReference type="InterPro" id="IPR001650">
    <property type="entry name" value="Helicase_C-like"/>
</dbReference>
<dbReference type="PROSITE" id="PS51192">
    <property type="entry name" value="HELICASE_ATP_BIND_1"/>
    <property type="match status" value="1"/>
</dbReference>
<dbReference type="Pfam" id="PF00270">
    <property type="entry name" value="DEAD"/>
    <property type="match status" value="1"/>
</dbReference>
<protein>
    <recommendedName>
        <fullName evidence="1">RNA helicase</fullName>
        <ecNumber evidence="1">3.6.4.13</ecNumber>
    </recommendedName>
</protein>
<dbReference type="PROSITE" id="PS00039">
    <property type="entry name" value="DEAD_ATP_HELICASE"/>
    <property type="match status" value="1"/>
</dbReference>
<keyword evidence="6" id="KW-0694">RNA-binding</keyword>
<feature type="domain" description="Helicase ATP-binding" evidence="9">
    <location>
        <begin position="49"/>
        <end position="219"/>
    </location>
</feature>
<dbReference type="InterPro" id="IPR000629">
    <property type="entry name" value="RNA-helicase_DEAD-box_CS"/>
</dbReference>
<dbReference type="InterPro" id="IPR014001">
    <property type="entry name" value="Helicase_ATP-bd"/>
</dbReference>
<dbReference type="GO" id="GO:0016787">
    <property type="term" value="F:hydrolase activity"/>
    <property type="evidence" value="ECO:0007669"/>
    <property type="project" value="UniProtKB-KW"/>
</dbReference>
<evidence type="ECO:0000259" key="10">
    <source>
        <dbReference type="PROSITE" id="PS51194"/>
    </source>
</evidence>
<evidence type="ECO:0000256" key="8">
    <source>
        <dbReference type="PROSITE-ProRule" id="PRU00552"/>
    </source>
</evidence>
<dbReference type="CDD" id="cd18787">
    <property type="entry name" value="SF2_C_DEAD"/>
    <property type="match status" value="1"/>
</dbReference>
<comment type="catalytic activity">
    <reaction evidence="7">
        <text>ATP + H2O = ADP + phosphate + H(+)</text>
        <dbReference type="Rhea" id="RHEA:13065"/>
        <dbReference type="ChEBI" id="CHEBI:15377"/>
        <dbReference type="ChEBI" id="CHEBI:15378"/>
        <dbReference type="ChEBI" id="CHEBI:30616"/>
        <dbReference type="ChEBI" id="CHEBI:43474"/>
        <dbReference type="ChEBI" id="CHEBI:456216"/>
        <dbReference type="EC" id="3.6.4.13"/>
    </reaction>
</comment>
<proteinExistence type="predicted"/>
<dbReference type="Gene3D" id="3.40.50.300">
    <property type="entry name" value="P-loop containing nucleotide triphosphate hydrolases"/>
    <property type="match status" value="2"/>
</dbReference>
<keyword evidence="5" id="KW-0067">ATP-binding</keyword>
<sequence length="394" mass="45017">MTDNIQDPEKKEEELIINNFDDMQLKTNLLRGIYGYGFEKPSLIQSKAIPYIMSGKDLIAQSQAGTGKTGAFVISAFQKIDESVKGTQAIILAHTRELAQQIYEVSKNLGQYTNIKTVLCIGGQNIQQTQSELSNETSLVIGTPGRIIDLIKRRIISTRLIRILIIDEADEMLSYSFQEQIKTIIKYISDKAQVCLFSATLSEPVLELTKHFMNEPHNILIKPEKLTLDGVKQFYIDTDSELWKFETLCDIYNILSVSQTIIYVNTIKRSIELKKQLEEKRFTVSLIHSDMPIDERIKIMKDFRSGSSRILISTDLLARGIDIQQISIVINYDFPRGKNFKESYIHRIGRSGRFGKKGIAINLLTKHDVYGVSELKDYYKTNIEPMPENVQDFL</sequence>
<name>A0A1V0SIR5_9VIRU</name>
<evidence type="ECO:0000256" key="1">
    <source>
        <dbReference type="ARBA" id="ARBA00012552"/>
    </source>
</evidence>
<evidence type="ECO:0000259" key="11">
    <source>
        <dbReference type="PROSITE" id="PS51195"/>
    </source>
</evidence>
<dbReference type="InterPro" id="IPR027417">
    <property type="entry name" value="P-loop_NTPase"/>
</dbReference>
<keyword evidence="3" id="KW-0378">Hydrolase</keyword>
<dbReference type="GO" id="GO:0005524">
    <property type="term" value="F:ATP binding"/>
    <property type="evidence" value="ECO:0007669"/>
    <property type="project" value="UniProtKB-KW"/>
</dbReference>
<dbReference type="SMART" id="SM00490">
    <property type="entry name" value="HELICc"/>
    <property type="match status" value="1"/>
</dbReference>
<accession>A0A1V0SIR5</accession>
<keyword evidence="2" id="KW-0547">Nucleotide-binding</keyword>